<name>A0AAX6MCG4_9PEZI</name>
<dbReference type="AlphaFoldDB" id="A0AAX6MCG4"/>
<keyword evidence="2" id="KW-1185">Reference proteome</keyword>
<reference evidence="1 2" key="1">
    <citation type="journal article" date="2024" name="Front Chem Biol">
        <title>Unveiling the potential of Daldinia eschscholtzii MFLUCC 19-0629 through bioactivity and bioinformatics studies for enhanced sustainable agriculture production.</title>
        <authorList>
            <person name="Brooks S."/>
            <person name="Weaver J.A."/>
            <person name="Klomchit A."/>
            <person name="Alharthi S.A."/>
            <person name="Onlamun T."/>
            <person name="Nurani R."/>
            <person name="Vong T.K."/>
            <person name="Alberti F."/>
            <person name="Greco C."/>
        </authorList>
    </citation>
    <scope>NUCLEOTIDE SEQUENCE [LARGE SCALE GENOMIC DNA]</scope>
    <source>
        <strain evidence="1">MFLUCC 19-0629</strain>
    </source>
</reference>
<sequence length="232" mass="26292">MAREPLVLNVPETRSAGISRGMFYFGCPCPIVDTVRGRRLEGPIVDVNLAFTSKFFSKDVLSYLYGRTTLAFKCTCTFIYHISSNSELAANISRLKLYWSGCFSNYAFTMLQSIPLTQLEIVIGTFTTQYCSFPESAYRKHFKRWRTDLTHALGMSELLMLRGIRGVSVTRVDDRTLLLGDEDQYSLQALLREYLTEPVNKDLETKVASSRIRKKGLPKMNKLIALGGDDKP</sequence>
<comment type="caution">
    <text evidence="1">The sequence shown here is derived from an EMBL/GenBank/DDBJ whole genome shotgun (WGS) entry which is preliminary data.</text>
</comment>
<dbReference type="Proteomes" id="UP001369815">
    <property type="component" value="Unassembled WGS sequence"/>
</dbReference>
<evidence type="ECO:0000313" key="2">
    <source>
        <dbReference type="Proteomes" id="UP001369815"/>
    </source>
</evidence>
<protein>
    <submittedName>
        <fullName evidence="1">Uncharacterized protein</fullName>
    </submittedName>
</protein>
<accession>A0AAX6MCG4</accession>
<evidence type="ECO:0000313" key="1">
    <source>
        <dbReference type="EMBL" id="KAK6950163.1"/>
    </source>
</evidence>
<gene>
    <name evidence="1" type="ORF">Daesc_008489</name>
</gene>
<dbReference type="EMBL" id="JBANMG010000008">
    <property type="protein sequence ID" value="KAK6950163.1"/>
    <property type="molecule type" value="Genomic_DNA"/>
</dbReference>
<proteinExistence type="predicted"/>
<organism evidence="1 2">
    <name type="scientific">Daldinia eschscholtzii</name>
    <dbReference type="NCBI Taxonomy" id="292717"/>
    <lineage>
        <taxon>Eukaryota</taxon>
        <taxon>Fungi</taxon>
        <taxon>Dikarya</taxon>
        <taxon>Ascomycota</taxon>
        <taxon>Pezizomycotina</taxon>
        <taxon>Sordariomycetes</taxon>
        <taxon>Xylariomycetidae</taxon>
        <taxon>Xylariales</taxon>
        <taxon>Hypoxylaceae</taxon>
        <taxon>Daldinia</taxon>
    </lineage>
</organism>